<dbReference type="HOGENOM" id="CLU_2915641_0_0_9"/>
<evidence type="ECO:0000313" key="1">
    <source>
        <dbReference type="EMBL" id="EMZ19055.1"/>
    </source>
</evidence>
<gene>
    <name evidence="1" type="ORF">C823_05690</name>
</gene>
<dbReference type="Proteomes" id="UP000012589">
    <property type="component" value="Unassembled WGS sequence"/>
</dbReference>
<reference evidence="1 2" key="1">
    <citation type="journal article" date="2014" name="Genome Announc.">
        <title>Draft genome sequences of the altered schaedler flora, a defined bacterial community from gnotobiotic mice.</title>
        <authorList>
            <person name="Wannemuehler M.J."/>
            <person name="Overstreet A.M."/>
            <person name="Ward D.V."/>
            <person name="Phillips G.J."/>
        </authorList>
    </citation>
    <scope>NUCLEOTIDE SEQUENCE [LARGE SCALE GENOMIC DNA]</scope>
    <source>
        <strain evidence="1 2">ASF492</strain>
    </source>
</reference>
<name>N1ZZ32_9FIRM</name>
<dbReference type="AlphaFoldDB" id="N1ZZ32"/>
<keyword evidence="2" id="KW-1185">Reference proteome</keyword>
<dbReference type="EMBL" id="AQFT01000178">
    <property type="protein sequence ID" value="EMZ19055.1"/>
    <property type="molecule type" value="Genomic_DNA"/>
</dbReference>
<sequence length="61" mass="7169">MRMTKEAKEKRIDALDYALNCIVNREDRQNHFSVLQDMFMELQEELYGNFRDGTGCHRGGS</sequence>
<comment type="caution">
    <text evidence="1">The sequence shown here is derived from an EMBL/GenBank/DDBJ whole genome shotgun (WGS) entry which is preliminary data.</text>
</comment>
<dbReference type="PATRIC" id="fig|1235802.3.peg.6011"/>
<evidence type="ECO:0000313" key="2">
    <source>
        <dbReference type="Proteomes" id="UP000012589"/>
    </source>
</evidence>
<proteinExistence type="predicted"/>
<accession>N1ZZ32</accession>
<organism evidence="1 2">
    <name type="scientific">Eubacterium plexicaudatum ASF492</name>
    <dbReference type="NCBI Taxonomy" id="1235802"/>
    <lineage>
        <taxon>Bacteria</taxon>
        <taxon>Bacillati</taxon>
        <taxon>Bacillota</taxon>
        <taxon>Clostridia</taxon>
        <taxon>Eubacteriales</taxon>
        <taxon>Eubacteriaceae</taxon>
        <taxon>Eubacterium</taxon>
    </lineage>
</organism>
<protein>
    <submittedName>
        <fullName evidence="1">Uncharacterized protein</fullName>
    </submittedName>
</protein>
<dbReference type="STRING" id="1235802.C823_05690"/>